<name>A0A0F9LIE6_9ZZZZ</name>
<gene>
    <name evidence="1" type="ORF">LCGC14_1196160</name>
</gene>
<sequence length="86" mass="9343">MNYSTLCAVDLPLQILHNNTMENKLKDIQNNPENHIHKNFDALMACAFVNGAINLAIMTAHEGLCGYNGGVPCDVRSGPCSCGAWH</sequence>
<evidence type="ECO:0000313" key="1">
    <source>
        <dbReference type="EMBL" id="KKM94644.1"/>
    </source>
</evidence>
<accession>A0A0F9LIE6</accession>
<protein>
    <submittedName>
        <fullName evidence="1">Uncharacterized protein</fullName>
    </submittedName>
</protein>
<comment type="caution">
    <text evidence="1">The sequence shown here is derived from an EMBL/GenBank/DDBJ whole genome shotgun (WGS) entry which is preliminary data.</text>
</comment>
<dbReference type="EMBL" id="LAZR01006112">
    <property type="protein sequence ID" value="KKM94644.1"/>
    <property type="molecule type" value="Genomic_DNA"/>
</dbReference>
<reference evidence="1" key="1">
    <citation type="journal article" date="2015" name="Nature">
        <title>Complex archaea that bridge the gap between prokaryotes and eukaryotes.</title>
        <authorList>
            <person name="Spang A."/>
            <person name="Saw J.H."/>
            <person name="Jorgensen S.L."/>
            <person name="Zaremba-Niedzwiedzka K."/>
            <person name="Martijn J."/>
            <person name="Lind A.E."/>
            <person name="van Eijk R."/>
            <person name="Schleper C."/>
            <person name="Guy L."/>
            <person name="Ettema T.J."/>
        </authorList>
    </citation>
    <scope>NUCLEOTIDE SEQUENCE</scope>
</reference>
<proteinExistence type="predicted"/>
<dbReference type="AlphaFoldDB" id="A0A0F9LIE6"/>
<organism evidence="1">
    <name type="scientific">marine sediment metagenome</name>
    <dbReference type="NCBI Taxonomy" id="412755"/>
    <lineage>
        <taxon>unclassified sequences</taxon>
        <taxon>metagenomes</taxon>
        <taxon>ecological metagenomes</taxon>
    </lineage>
</organism>